<dbReference type="InterPro" id="IPR006350">
    <property type="entry name" value="Intron_endoG1"/>
</dbReference>
<dbReference type="EMBL" id="MN434094">
    <property type="protein sequence ID" value="QFR57390.1"/>
    <property type="molecule type" value="Genomic_DNA"/>
</dbReference>
<dbReference type="InterPro" id="IPR000305">
    <property type="entry name" value="GIY-YIG_endonuc"/>
</dbReference>
<keyword evidence="5" id="KW-1185">Reference proteome</keyword>
<dbReference type="NCBIfam" id="TIGR01453">
    <property type="entry name" value="grpIintron_endo"/>
    <property type="match status" value="1"/>
</dbReference>
<keyword evidence="2" id="KW-0460">Magnesium</keyword>
<evidence type="ECO:0000313" key="5">
    <source>
        <dbReference type="Proteomes" id="UP000325609"/>
    </source>
</evidence>
<dbReference type="Pfam" id="PF01541">
    <property type="entry name" value="GIY-YIG"/>
    <property type="match status" value="1"/>
</dbReference>
<evidence type="ECO:0000256" key="2">
    <source>
        <dbReference type="ARBA" id="ARBA00022842"/>
    </source>
</evidence>
<proteinExistence type="predicted"/>
<reference evidence="4 5" key="1">
    <citation type="submission" date="2019-09" db="EMBL/GenBank/DDBJ databases">
        <title>Klebsiella pneumoniae ST258 genomic variability and bacteriophage susceptibility.</title>
        <authorList>
            <person name="Venturini C."/>
            <person name="Ben Zakour N."/>
            <person name="Bowring B."/>
            <person name="Morales S."/>
            <person name="Cole R."/>
            <person name="Kovach Z."/>
            <person name="Branston S."/>
            <person name="Kettle E."/>
            <person name="Thomson N."/>
            <person name="Iredell J."/>
        </authorList>
    </citation>
    <scope>NUCLEOTIDE SEQUENCE [LARGE SCALE GENOMIC DNA]</scope>
</reference>
<dbReference type="SUPFAM" id="SSF82771">
    <property type="entry name" value="GIY-YIG endonuclease"/>
    <property type="match status" value="1"/>
</dbReference>
<dbReference type="SMART" id="SM00465">
    <property type="entry name" value="GIYc"/>
    <property type="match status" value="1"/>
</dbReference>
<dbReference type="GO" id="GO:0004519">
    <property type="term" value="F:endonuclease activity"/>
    <property type="evidence" value="ECO:0007669"/>
    <property type="project" value="InterPro"/>
</dbReference>
<dbReference type="Proteomes" id="UP000325609">
    <property type="component" value="Segment"/>
</dbReference>
<organism evidence="4 5">
    <name type="scientific">Klebsiella phage AmPh_EK80</name>
    <dbReference type="NCBI Taxonomy" id="2653643"/>
    <lineage>
        <taxon>Viruses</taxon>
        <taxon>Duplodnaviria</taxon>
        <taxon>Heunggongvirae</taxon>
        <taxon>Uroviricota</taxon>
        <taxon>Caudoviricetes</taxon>
        <taxon>Demerecviridae</taxon>
        <taxon>Sugarlandvirus</taxon>
        <taxon>Sugarlandvirus AmPhEK80</taxon>
    </lineage>
</organism>
<protein>
    <recommendedName>
        <fullName evidence="3">GIY-YIG domain-containing protein</fullName>
    </recommendedName>
</protein>
<feature type="domain" description="GIY-YIG" evidence="3">
    <location>
        <begin position="2"/>
        <end position="87"/>
    </location>
</feature>
<comment type="cofactor">
    <cofactor evidence="1">
        <name>Mg(2+)</name>
        <dbReference type="ChEBI" id="CHEBI:18420"/>
    </cofactor>
</comment>
<dbReference type="Gene3D" id="3.40.1440.10">
    <property type="entry name" value="GIY-YIG endonuclease"/>
    <property type="match status" value="1"/>
</dbReference>
<evidence type="ECO:0000256" key="1">
    <source>
        <dbReference type="ARBA" id="ARBA00001946"/>
    </source>
</evidence>
<dbReference type="InterPro" id="IPR035901">
    <property type="entry name" value="GIY-YIG_endonuc_sf"/>
</dbReference>
<name>A0A5P8PMX3_9CAUD</name>
<gene>
    <name evidence="4" type="ORF">AmPhEK80_0140</name>
</gene>
<evidence type="ECO:0000313" key="4">
    <source>
        <dbReference type="EMBL" id="QFR57390.1"/>
    </source>
</evidence>
<evidence type="ECO:0000259" key="3">
    <source>
        <dbReference type="PROSITE" id="PS50164"/>
    </source>
</evidence>
<dbReference type="PROSITE" id="PS50164">
    <property type="entry name" value="GIY_YIG"/>
    <property type="match status" value="1"/>
</dbReference>
<sequence>MNNSGIYKITCNCTDDFYIGSTVNFRRRKASHWCEMRKGVKKGVWEDLLLTYGTESFSFEPIALVEESELIRVEDRLIRILKPTLNISLEASFRPYQWGSKNPNSKHSEEQIVQLFKTISERPWQSLAKIDRDLGFSRGTAWKVINAGRYKHVQKTHPELYDFVVSGRYQTLILESPEGVICDFMGTITEISRVLQMSDGHLFDLFYGHIPHAKGWKLV</sequence>
<accession>A0A5P8PMX3</accession>